<keyword evidence="2" id="KW-1185">Reference proteome</keyword>
<evidence type="ECO:0000313" key="2">
    <source>
        <dbReference type="Proteomes" id="UP001164020"/>
    </source>
</evidence>
<reference evidence="1" key="1">
    <citation type="submission" date="2022-12" db="EMBL/GenBank/DDBJ databases">
        <title>Jiella pelagia sp. nov., isolated from phosphonate enriched culture of Northwest Pacific surface seawater.</title>
        <authorList>
            <person name="Shin D.Y."/>
            <person name="Hwang C.Y."/>
        </authorList>
    </citation>
    <scope>NUCLEOTIDE SEQUENCE</scope>
    <source>
        <strain evidence="1">HL-NP1</strain>
    </source>
</reference>
<dbReference type="Proteomes" id="UP001164020">
    <property type="component" value="Chromosome"/>
</dbReference>
<dbReference type="EMBL" id="CP114029">
    <property type="protein sequence ID" value="WAP70065.1"/>
    <property type="molecule type" value="Genomic_DNA"/>
</dbReference>
<evidence type="ECO:0000313" key="1">
    <source>
        <dbReference type="EMBL" id="WAP70065.1"/>
    </source>
</evidence>
<sequence length="55" mass="6098">MELRPGEGAADRYVVGRMTDVAREKVPFLDRLPLVNGVEIFRNVGQLAIESKAGR</sequence>
<proteinExistence type="predicted"/>
<organism evidence="1 2">
    <name type="scientific">Jiella pelagia</name>
    <dbReference type="NCBI Taxonomy" id="2986949"/>
    <lineage>
        <taxon>Bacteria</taxon>
        <taxon>Pseudomonadati</taxon>
        <taxon>Pseudomonadota</taxon>
        <taxon>Alphaproteobacteria</taxon>
        <taxon>Hyphomicrobiales</taxon>
        <taxon>Aurantimonadaceae</taxon>
        <taxon>Jiella</taxon>
    </lineage>
</organism>
<name>A0ABY7C425_9HYPH</name>
<protein>
    <submittedName>
        <fullName evidence="1">Uncharacterized protein</fullName>
    </submittedName>
</protein>
<gene>
    <name evidence="1" type="ORF">OH818_07975</name>
</gene>
<dbReference type="RefSeq" id="WP_268882521.1">
    <property type="nucleotide sequence ID" value="NZ_CP114029.1"/>
</dbReference>
<accession>A0ABY7C425</accession>